<dbReference type="EMBL" id="CP048877">
    <property type="protein sequence ID" value="QIJ71089.1"/>
    <property type="molecule type" value="Genomic_DNA"/>
</dbReference>
<dbReference type="RefSeq" id="WP_166031311.1">
    <property type="nucleotide sequence ID" value="NZ_CP048877.1"/>
</dbReference>
<evidence type="ECO:0000313" key="2">
    <source>
        <dbReference type="Proteomes" id="UP000502179"/>
    </source>
</evidence>
<dbReference type="InterPro" id="IPR011990">
    <property type="entry name" value="TPR-like_helical_dom_sf"/>
</dbReference>
<dbReference type="SUPFAM" id="SSF48452">
    <property type="entry name" value="TPR-like"/>
    <property type="match status" value="1"/>
</dbReference>
<dbReference type="Gene3D" id="1.25.40.10">
    <property type="entry name" value="Tetratricopeptide repeat domain"/>
    <property type="match status" value="1"/>
</dbReference>
<proteinExistence type="predicted"/>
<dbReference type="AlphaFoldDB" id="A0A6G7PTT0"/>
<protein>
    <submittedName>
        <fullName evidence="1">Uncharacterized protein</fullName>
    </submittedName>
</protein>
<sequence>MKDPVLSLYAPLPSLGKVLFPGRFEAFVQTIGKELARKGGKVSAHKGFFYVLSPGLKEAILLADNLFSSIQQFFKGSLTVAPPPFQVVLEIGKEAAALTRRLFSNVDRLRPGHLYLAPRAAQNYRKVKTADWEILTQLEPLEGTDLAELRLASSFKSEAIFGARDLPFLGRESECFYCGAFDHHPGDCPSKKLDLGQQALRALARIKPEHVGGRFEKAWFKKDLRDPAYLAFFDLRLPYQLRFLIQLCGSEAERWEGLNLRRSSPPKGPLFLALDALRVGGHEEARRLLDKLIEERPQDMRPFLVSAFIAIETLDIDRALVFLEEAMDRARLPLERSYLYLVKARCLDLKGQSSLADEALKAAFRIDKSCSEALYAEALALSRMGVYDEAEARIRALVGQSASFWMKAFLEPNFIGWQLTLEEILSRHLTVAQEEALAHLTRAEEVVAGLKKVFSPEDEEVKAKEESLEEIRKAIYEGGIAAVEEARKAAAHLALDGQGMIVRRQREVVEGVRELIRRYDELVIFWRDYPYKNKYASFGQALEEIKESLRELDILAKSDPQRHIKKVMAESQRLEQAIVALESQKGGLISYQTTMERFRYFLRLSILGELLVLIITLGLPSLFSYLYYLAPEIVPFRPRLFFDIQGKFFLWATVVVVIYSLVKTFSRET</sequence>
<evidence type="ECO:0000313" key="1">
    <source>
        <dbReference type="EMBL" id="QIJ71089.1"/>
    </source>
</evidence>
<dbReference type="KEGG" id="tav:G4V39_01840"/>
<organism evidence="1 2">
    <name type="scientific">Thermosulfuriphilus ammonigenes</name>
    <dbReference type="NCBI Taxonomy" id="1936021"/>
    <lineage>
        <taxon>Bacteria</taxon>
        <taxon>Pseudomonadati</taxon>
        <taxon>Thermodesulfobacteriota</taxon>
        <taxon>Thermodesulfobacteria</taxon>
        <taxon>Thermodesulfobacteriales</taxon>
        <taxon>Thermodesulfobacteriaceae</taxon>
        <taxon>Thermosulfuriphilus</taxon>
    </lineage>
</organism>
<accession>A0A6G7PTT0</accession>
<reference evidence="1 2" key="1">
    <citation type="submission" date="2020-02" db="EMBL/GenBank/DDBJ databases">
        <title>Genome analysis of Thermosulfuriphilus ammonigenes ST65T, an anaerobic thermophilic chemolithoautotrophic bacterium isolated from a deep-sea hydrothermal vent.</title>
        <authorList>
            <person name="Slobodkina G."/>
            <person name="Allioux M."/>
            <person name="Merkel A."/>
            <person name="Alain K."/>
            <person name="Jebbar M."/>
            <person name="Slobodkin A."/>
        </authorList>
    </citation>
    <scope>NUCLEOTIDE SEQUENCE [LARGE SCALE GENOMIC DNA]</scope>
    <source>
        <strain evidence="1 2">ST65</strain>
    </source>
</reference>
<dbReference type="Proteomes" id="UP000502179">
    <property type="component" value="Chromosome"/>
</dbReference>
<gene>
    <name evidence="1" type="ORF">G4V39_01840</name>
</gene>
<name>A0A6G7PTT0_9BACT</name>
<keyword evidence="2" id="KW-1185">Reference proteome</keyword>